<gene>
    <name evidence="1" type="ORF">QWZ10_13080</name>
</gene>
<dbReference type="EMBL" id="JAUFRC010000001">
    <property type="protein sequence ID" value="MDN3712451.1"/>
    <property type="molecule type" value="Genomic_DNA"/>
</dbReference>
<sequence>MLGYISMNGSPGEADMLLTALAADLGQRGVRLAGAVQSNIDLGPDCSCEMELRILGDHGPTVRISQNLGSGSEGCRLDAGALETAVARVQSVLAAGADLVILNKFAKQEAFGRGFRDVIAAALEQGVPVLTYVPEGYEAAFTEFAGDFAEKLDHAGAGAWCAAVLDGKAA</sequence>
<evidence type="ECO:0000313" key="2">
    <source>
        <dbReference type="Proteomes" id="UP001243846"/>
    </source>
</evidence>
<name>A0ABT8D7Z1_9RHOB</name>
<organism evidence="1 2">
    <name type="scientific">Paracoccus cavernae</name>
    <dbReference type="NCBI Taxonomy" id="1571207"/>
    <lineage>
        <taxon>Bacteria</taxon>
        <taxon>Pseudomonadati</taxon>
        <taxon>Pseudomonadota</taxon>
        <taxon>Alphaproteobacteria</taxon>
        <taxon>Rhodobacterales</taxon>
        <taxon>Paracoccaceae</taxon>
        <taxon>Paracoccus</taxon>
    </lineage>
</organism>
<dbReference type="InterPro" id="IPR018912">
    <property type="entry name" value="DUF2478"/>
</dbReference>
<dbReference type="Pfam" id="PF10649">
    <property type="entry name" value="DUF2478"/>
    <property type="match status" value="1"/>
</dbReference>
<accession>A0ABT8D7Z1</accession>
<comment type="caution">
    <text evidence="1">The sequence shown here is derived from an EMBL/GenBank/DDBJ whole genome shotgun (WGS) entry which is preliminary data.</text>
</comment>
<proteinExistence type="predicted"/>
<keyword evidence="2" id="KW-1185">Reference proteome</keyword>
<reference evidence="2" key="1">
    <citation type="journal article" date="2019" name="Int. J. Syst. Evol. Microbiol.">
        <title>The Global Catalogue of Microorganisms (GCM) 10K type strain sequencing project: providing services to taxonomists for standard genome sequencing and annotation.</title>
        <authorList>
            <consortium name="The Broad Institute Genomics Platform"/>
            <consortium name="The Broad Institute Genome Sequencing Center for Infectious Disease"/>
            <person name="Wu L."/>
            <person name="Ma J."/>
        </authorList>
    </citation>
    <scope>NUCLEOTIDE SEQUENCE [LARGE SCALE GENOMIC DNA]</scope>
    <source>
        <strain evidence="2">CECT 8482</strain>
    </source>
</reference>
<protein>
    <submittedName>
        <fullName evidence="1">DUF2478 domain-containing protein</fullName>
    </submittedName>
</protein>
<dbReference type="RefSeq" id="WP_377682705.1">
    <property type="nucleotide sequence ID" value="NZ_JBHMDZ010000001.1"/>
</dbReference>
<dbReference type="Proteomes" id="UP001243846">
    <property type="component" value="Unassembled WGS sequence"/>
</dbReference>
<evidence type="ECO:0000313" key="1">
    <source>
        <dbReference type="EMBL" id="MDN3712451.1"/>
    </source>
</evidence>